<dbReference type="PROSITE" id="PS50097">
    <property type="entry name" value="BTB"/>
    <property type="match status" value="1"/>
</dbReference>
<dbReference type="InterPro" id="IPR000210">
    <property type="entry name" value="BTB/POZ_dom"/>
</dbReference>
<dbReference type="Gene3D" id="1.25.40.420">
    <property type="match status" value="1"/>
</dbReference>
<keyword evidence="3" id="KW-1185">Reference proteome</keyword>
<dbReference type="InterPro" id="IPR011333">
    <property type="entry name" value="SKP1/BTB/POZ_sf"/>
</dbReference>
<dbReference type="Proteomes" id="UP001054837">
    <property type="component" value="Unassembled WGS sequence"/>
</dbReference>
<name>A0AAV4QJH1_9ARAC</name>
<gene>
    <name evidence="2" type="primary">spopla</name>
    <name evidence="2" type="ORF">CDAR_598091</name>
</gene>
<protein>
    <submittedName>
        <fullName evidence="2">Speckle-type POZ protein-like A</fullName>
    </submittedName>
</protein>
<dbReference type="CDD" id="cd18186">
    <property type="entry name" value="BTB_POZ_ZBTB_KLHL-like"/>
    <property type="match status" value="1"/>
</dbReference>
<evidence type="ECO:0000259" key="1">
    <source>
        <dbReference type="PROSITE" id="PS50097"/>
    </source>
</evidence>
<reference evidence="2 3" key="1">
    <citation type="submission" date="2021-06" db="EMBL/GenBank/DDBJ databases">
        <title>Caerostris darwini draft genome.</title>
        <authorList>
            <person name="Kono N."/>
            <person name="Arakawa K."/>
        </authorList>
    </citation>
    <scope>NUCLEOTIDE SEQUENCE [LARGE SCALE GENOMIC DNA]</scope>
</reference>
<organism evidence="2 3">
    <name type="scientific">Caerostris darwini</name>
    <dbReference type="NCBI Taxonomy" id="1538125"/>
    <lineage>
        <taxon>Eukaryota</taxon>
        <taxon>Metazoa</taxon>
        <taxon>Ecdysozoa</taxon>
        <taxon>Arthropoda</taxon>
        <taxon>Chelicerata</taxon>
        <taxon>Arachnida</taxon>
        <taxon>Araneae</taxon>
        <taxon>Araneomorphae</taxon>
        <taxon>Entelegynae</taxon>
        <taxon>Araneoidea</taxon>
        <taxon>Araneidae</taxon>
        <taxon>Caerostris</taxon>
    </lineage>
</organism>
<dbReference type="PANTHER" id="PTHR24413">
    <property type="entry name" value="SPECKLE-TYPE POZ PROTEIN"/>
    <property type="match status" value="1"/>
</dbReference>
<evidence type="ECO:0000313" key="3">
    <source>
        <dbReference type="Proteomes" id="UP001054837"/>
    </source>
</evidence>
<sequence>MNSDEKYHNDDQSLFGETKQNLEFKEEIVKNDHLNPIDFILITNVPKKTYRFKWIIDKFSSLPTNTVLLSSGIHPIGSSWCRLKFVKYEDGFGLFHVDKQNLKKTNVTTPFTFNVAKRDPSIEEENEIEKRKLSIKTNNDFQMQYLITASDINEKELVKWSVCFTSTSISEDNIIGKFFNSRNNFPLDSLVLDCCLKVTLAPTTEELSFSGKPNLSCKGWENLSKDLKALYKTSLNSDVILSVGSHQIRAHKSILSARSPVFKKIFHHNMEESKQNFVDITDVPKDAVEKLIEYMYTGIVTETNISFQELCELYYAADKYEMIELRNKCGNTLSSIATVDTMMQILQLADTHSDLNLKSEALNFIRLNFEFVINTEAWDFCRTNKPHLITEVLNFCAKRHKRN</sequence>
<dbReference type="AlphaFoldDB" id="A0AAV4QJH1"/>
<accession>A0AAV4QJH1</accession>
<dbReference type="SUPFAM" id="SSF54695">
    <property type="entry name" value="POZ domain"/>
    <property type="match status" value="1"/>
</dbReference>
<comment type="caution">
    <text evidence="2">The sequence shown here is derived from an EMBL/GenBank/DDBJ whole genome shotgun (WGS) entry which is preliminary data.</text>
</comment>
<dbReference type="FunFam" id="3.30.710.10:FF:000159">
    <property type="entry name" value="Speckle-type POZ protein B"/>
    <property type="match status" value="1"/>
</dbReference>
<dbReference type="Gene3D" id="3.30.710.10">
    <property type="entry name" value="Potassium Channel Kv1.1, Chain A"/>
    <property type="match status" value="1"/>
</dbReference>
<evidence type="ECO:0000313" key="2">
    <source>
        <dbReference type="EMBL" id="GIY09555.1"/>
    </source>
</evidence>
<proteinExistence type="predicted"/>
<dbReference type="Pfam" id="PF00651">
    <property type="entry name" value="BTB"/>
    <property type="match status" value="1"/>
</dbReference>
<feature type="domain" description="BTB" evidence="1">
    <location>
        <begin position="237"/>
        <end position="304"/>
    </location>
</feature>
<dbReference type="SMART" id="SM00225">
    <property type="entry name" value="BTB"/>
    <property type="match status" value="1"/>
</dbReference>
<dbReference type="EMBL" id="BPLQ01004659">
    <property type="protein sequence ID" value="GIY09555.1"/>
    <property type="molecule type" value="Genomic_DNA"/>
</dbReference>